<organism evidence="2 3">
    <name type="scientific">Maribacter dokdonensis</name>
    <dbReference type="NCBI Taxonomy" id="320912"/>
    <lineage>
        <taxon>Bacteria</taxon>
        <taxon>Pseudomonadati</taxon>
        <taxon>Bacteroidota</taxon>
        <taxon>Flavobacteriia</taxon>
        <taxon>Flavobacteriales</taxon>
        <taxon>Flavobacteriaceae</taxon>
        <taxon>Maribacter</taxon>
    </lineage>
</organism>
<evidence type="ECO:0000259" key="1">
    <source>
        <dbReference type="Pfam" id="PF08818"/>
    </source>
</evidence>
<dbReference type="EMBL" id="FNTB01000001">
    <property type="protein sequence ID" value="SEB77767.1"/>
    <property type="molecule type" value="Genomic_DNA"/>
</dbReference>
<dbReference type="Gene3D" id="3.90.1150.200">
    <property type="match status" value="1"/>
</dbReference>
<dbReference type="Pfam" id="PF13376">
    <property type="entry name" value="OmdA"/>
    <property type="match status" value="1"/>
</dbReference>
<dbReference type="InterPro" id="IPR016786">
    <property type="entry name" value="YdeI_bac"/>
</dbReference>
<dbReference type="OrthoDB" id="214150at2"/>
<dbReference type="Proteomes" id="UP000183038">
    <property type="component" value="Unassembled WGS sequence"/>
</dbReference>
<gene>
    <name evidence="2" type="ORF">SAMN05192540_1516</name>
</gene>
<name>A0A1H4M4N3_9FLAO</name>
<reference evidence="2 3" key="1">
    <citation type="submission" date="2016-10" db="EMBL/GenBank/DDBJ databases">
        <authorList>
            <person name="de Groot N.N."/>
        </authorList>
    </citation>
    <scope>NUCLEOTIDE SEQUENCE [LARGE SCALE GENOMIC DNA]</scope>
    <source>
        <strain evidence="2 3">MAR_2009_71</strain>
    </source>
</reference>
<accession>A0A1H4M4N3</accession>
<dbReference type="InterPro" id="IPR014922">
    <property type="entry name" value="YdhG-like"/>
</dbReference>
<dbReference type="Pfam" id="PF08818">
    <property type="entry name" value="DUF1801"/>
    <property type="match status" value="1"/>
</dbReference>
<dbReference type="InterPro" id="IPR042216">
    <property type="entry name" value="MitoNEET_CISD"/>
</dbReference>
<dbReference type="AlphaFoldDB" id="A0A1H4M4N3"/>
<dbReference type="Gene3D" id="3.40.5.90">
    <property type="entry name" value="CDGSH iron-sulfur domain, mitoNEET-type"/>
    <property type="match status" value="1"/>
</dbReference>
<dbReference type="RefSeq" id="WP_074671511.1">
    <property type="nucleotide sequence ID" value="NZ_FNTB01000001.1"/>
</dbReference>
<feature type="domain" description="YdhG-like" evidence="1">
    <location>
        <begin position="15"/>
        <end position="112"/>
    </location>
</feature>
<dbReference type="SUPFAM" id="SSF159888">
    <property type="entry name" value="YdhG-like"/>
    <property type="match status" value="1"/>
</dbReference>
<proteinExistence type="predicted"/>
<protein>
    <submittedName>
        <fullName evidence="2">Uncharacterized conserved protein YdeI, YjbR/CyaY-like superfamily, DUF1801 family</fullName>
    </submittedName>
</protein>
<evidence type="ECO:0000313" key="3">
    <source>
        <dbReference type="Proteomes" id="UP000183038"/>
    </source>
</evidence>
<sequence>MNLKVDDFLNEQVVWKNELSLLREIILECDVKEDFKWKHPCYTKNGKNIVLIHGFKQYCALLFYKGALLRDPHYILIQQTENVQAGRQIRFKNTEDILKMKKVIKDYIFEAVEIEKSNLIIPTKKVSDYEVPEELKIIFKENPTFKNAFEKLTPGRQKGYLLHFSKAKQSSTRLARINKYTNRILSGKGLNDCVCGLSKRMPNCDGSHKGTGTIS</sequence>
<evidence type="ECO:0000313" key="2">
    <source>
        <dbReference type="EMBL" id="SEB77767.1"/>
    </source>
</evidence>
<dbReference type="PIRSF" id="PIRSF021308">
    <property type="entry name" value="UCP021308"/>
    <property type="match status" value="1"/>
</dbReference>